<protein>
    <submittedName>
        <fullName evidence="1">Uncharacterized protein</fullName>
    </submittedName>
</protein>
<dbReference type="RefSeq" id="WP_188730097.1">
    <property type="nucleotide sequence ID" value="NZ_BMIT01000012.1"/>
</dbReference>
<evidence type="ECO:0000313" key="1">
    <source>
        <dbReference type="EMBL" id="GGF03441.1"/>
    </source>
</evidence>
<name>A0ABQ1TWY5_9GAMM</name>
<gene>
    <name evidence="1" type="ORF">GCM10008027_30500</name>
</gene>
<dbReference type="Proteomes" id="UP000638462">
    <property type="component" value="Unassembled WGS sequence"/>
</dbReference>
<reference evidence="2" key="1">
    <citation type="journal article" date="2019" name="Int. J. Syst. Evol. Microbiol.">
        <title>The Global Catalogue of Microorganisms (GCM) 10K type strain sequencing project: providing services to taxonomists for standard genome sequencing and annotation.</title>
        <authorList>
            <consortium name="The Broad Institute Genomics Platform"/>
            <consortium name="The Broad Institute Genome Sequencing Center for Infectious Disease"/>
            <person name="Wu L."/>
            <person name="Ma J."/>
        </authorList>
    </citation>
    <scope>NUCLEOTIDE SEQUENCE [LARGE SCALE GENOMIC DNA]</scope>
    <source>
        <strain evidence="2">CGMCC 1.15394</strain>
    </source>
</reference>
<sequence>MDDPIQDLDKIDIVGERKDGGVDLVIVVSSALKDCEYHEQLLKTKIQSYTDTIFSDEWISKYGQGNSDIYIKAQVMPEQEIINLIGAIKKHLKEFNINLWLEVA</sequence>
<organism evidence="1 2">
    <name type="scientific">Pseudoalteromonas gelatinilytica</name>
    <dbReference type="NCBI Taxonomy" id="1703256"/>
    <lineage>
        <taxon>Bacteria</taxon>
        <taxon>Pseudomonadati</taxon>
        <taxon>Pseudomonadota</taxon>
        <taxon>Gammaproteobacteria</taxon>
        <taxon>Alteromonadales</taxon>
        <taxon>Pseudoalteromonadaceae</taxon>
        <taxon>Pseudoalteromonas</taxon>
    </lineage>
</organism>
<accession>A0ABQ1TWY5</accession>
<evidence type="ECO:0000313" key="2">
    <source>
        <dbReference type="Proteomes" id="UP000638462"/>
    </source>
</evidence>
<comment type="caution">
    <text evidence="1">The sequence shown here is derived from an EMBL/GenBank/DDBJ whole genome shotgun (WGS) entry which is preliminary data.</text>
</comment>
<keyword evidence="2" id="KW-1185">Reference proteome</keyword>
<dbReference type="EMBL" id="BMIT01000012">
    <property type="protein sequence ID" value="GGF03441.1"/>
    <property type="molecule type" value="Genomic_DNA"/>
</dbReference>
<dbReference type="Pfam" id="PF20212">
    <property type="entry name" value="DUF6572"/>
    <property type="match status" value="1"/>
</dbReference>
<dbReference type="InterPro" id="IPR046702">
    <property type="entry name" value="DUF6572"/>
</dbReference>
<proteinExistence type="predicted"/>